<dbReference type="EMBL" id="CM004483">
    <property type="protein sequence ID" value="OCT61710.1"/>
    <property type="molecule type" value="Genomic_DNA"/>
</dbReference>
<evidence type="ECO:0000256" key="2">
    <source>
        <dbReference type="SAM" id="Phobius"/>
    </source>
</evidence>
<proteinExistence type="predicted"/>
<keyword evidence="1" id="KW-0175">Coiled coil</keyword>
<gene>
    <name evidence="3" type="ORF">XELAEV_18047739mg</name>
</gene>
<feature type="transmembrane region" description="Helical" evidence="2">
    <location>
        <begin position="58"/>
        <end position="79"/>
    </location>
</feature>
<name>A0A974BWD5_XENLA</name>
<evidence type="ECO:0000313" key="3">
    <source>
        <dbReference type="EMBL" id="OCT61710.1"/>
    </source>
</evidence>
<feature type="non-terminal residue" evidence="3">
    <location>
        <position position="1"/>
    </location>
</feature>
<dbReference type="AlphaFoldDB" id="A0A974BWD5"/>
<feature type="coiled-coil region" evidence="1">
    <location>
        <begin position="78"/>
        <end position="119"/>
    </location>
</feature>
<reference evidence="4" key="1">
    <citation type="journal article" date="2016" name="Nature">
        <title>Genome evolution in the allotetraploid frog Xenopus laevis.</title>
        <authorList>
            <person name="Session A.M."/>
            <person name="Uno Y."/>
            <person name="Kwon T."/>
            <person name="Chapman J.A."/>
            <person name="Toyoda A."/>
            <person name="Takahashi S."/>
            <person name="Fukui A."/>
            <person name="Hikosaka A."/>
            <person name="Suzuki A."/>
            <person name="Kondo M."/>
            <person name="van Heeringen S.J."/>
            <person name="Quigley I."/>
            <person name="Heinz S."/>
            <person name="Ogino H."/>
            <person name="Ochi H."/>
            <person name="Hellsten U."/>
            <person name="Lyons J.B."/>
            <person name="Simakov O."/>
            <person name="Putnam N."/>
            <person name="Stites J."/>
            <person name="Kuroki Y."/>
            <person name="Tanaka T."/>
            <person name="Michiue T."/>
            <person name="Watanabe M."/>
            <person name="Bogdanovic O."/>
            <person name="Lister R."/>
            <person name="Georgiou G."/>
            <person name="Paranjpe S.S."/>
            <person name="van Kruijsbergen I."/>
            <person name="Shu S."/>
            <person name="Carlson J."/>
            <person name="Kinoshita T."/>
            <person name="Ohta Y."/>
            <person name="Mawaribuchi S."/>
            <person name="Jenkins J."/>
            <person name="Grimwood J."/>
            <person name="Schmutz J."/>
            <person name="Mitros T."/>
            <person name="Mozaffari S.V."/>
            <person name="Suzuki Y."/>
            <person name="Haramoto Y."/>
            <person name="Yamamoto T.S."/>
            <person name="Takagi C."/>
            <person name="Heald R."/>
            <person name="Miller K."/>
            <person name="Haudenschild C."/>
            <person name="Kitzman J."/>
            <person name="Nakayama T."/>
            <person name="Izutsu Y."/>
            <person name="Robert J."/>
            <person name="Fortriede J."/>
            <person name="Burns K."/>
            <person name="Lotay V."/>
            <person name="Karimi K."/>
            <person name="Yasuoka Y."/>
            <person name="Dichmann D.S."/>
            <person name="Flajnik M.F."/>
            <person name="Houston D.W."/>
            <person name="Shendure J."/>
            <person name="DuPasquier L."/>
            <person name="Vize P.D."/>
            <person name="Zorn A.M."/>
            <person name="Ito M."/>
            <person name="Marcotte E.M."/>
            <person name="Wallingford J.B."/>
            <person name="Ito Y."/>
            <person name="Asashima M."/>
            <person name="Ueno N."/>
            <person name="Matsuda Y."/>
            <person name="Veenstra G.J."/>
            <person name="Fujiyama A."/>
            <person name="Harland R.M."/>
            <person name="Taira M."/>
            <person name="Rokhsar D.S."/>
        </authorList>
    </citation>
    <scope>NUCLEOTIDE SEQUENCE [LARGE SCALE GENOMIC DNA]</scope>
    <source>
        <strain evidence="4">J</strain>
    </source>
</reference>
<keyword evidence="2" id="KW-1133">Transmembrane helix</keyword>
<sequence length="160" mass="18738">RPHIWLLFSTYYFSYTERGHCLVTEPLREICRKKTAVLMVPSRRMYPGAESSSYKFRILLYVLVALLIVGLAILGWVVMKKNEHIEELENQVQTLSAQVRKLIEKEQRLTEIIEVYERKVQEMQPPENVANVGSSSDPQEEATILKKASMYIFKLSRIYR</sequence>
<organism evidence="3 4">
    <name type="scientific">Xenopus laevis</name>
    <name type="common">African clawed frog</name>
    <dbReference type="NCBI Taxonomy" id="8355"/>
    <lineage>
        <taxon>Eukaryota</taxon>
        <taxon>Metazoa</taxon>
        <taxon>Chordata</taxon>
        <taxon>Craniata</taxon>
        <taxon>Vertebrata</taxon>
        <taxon>Euteleostomi</taxon>
        <taxon>Amphibia</taxon>
        <taxon>Batrachia</taxon>
        <taxon>Anura</taxon>
        <taxon>Pipoidea</taxon>
        <taxon>Pipidae</taxon>
        <taxon>Xenopodinae</taxon>
        <taxon>Xenopus</taxon>
        <taxon>Xenopus</taxon>
    </lineage>
</organism>
<protein>
    <submittedName>
        <fullName evidence="3">Uncharacterized protein</fullName>
    </submittedName>
</protein>
<dbReference type="Proteomes" id="UP000694892">
    <property type="component" value="Chromosome 9_10S"/>
</dbReference>
<dbReference type="CDD" id="cd14686">
    <property type="entry name" value="bZIP"/>
    <property type="match status" value="1"/>
</dbReference>
<evidence type="ECO:0000256" key="1">
    <source>
        <dbReference type="SAM" id="Coils"/>
    </source>
</evidence>
<accession>A0A974BWD5</accession>
<keyword evidence="2" id="KW-0812">Transmembrane</keyword>
<keyword evidence="2" id="KW-0472">Membrane</keyword>
<evidence type="ECO:0000313" key="4">
    <source>
        <dbReference type="Proteomes" id="UP000694892"/>
    </source>
</evidence>